<dbReference type="SUPFAM" id="SSF54909">
    <property type="entry name" value="Dimeric alpha+beta barrel"/>
    <property type="match status" value="1"/>
</dbReference>
<evidence type="ECO:0000313" key="1">
    <source>
        <dbReference type="EMBL" id="SHN14073.1"/>
    </source>
</evidence>
<dbReference type="Gene3D" id="3.30.70.100">
    <property type="match status" value="1"/>
</dbReference>
<evidence type="ECO:0008006" key="3">
    <source>
        <dbReference type="Google" id="ProtNLM"/>
    </source>
</evidence>
<name>A0A1M7PB41_9ACTN</name>
<dbReference type="InterPro" id="IPR011008">
    <property type="entry name" value="Dimeric_a/b-barrel"/>
</dbReference>
<dbReference type="EMBL" id="FRCS01000003">
    <property type="protein sequence ID" value="SHN14073.1"/>
    <property type="molecule type" value="Genomic_DNA"/>
</dbReference>
<organism evidence="1 2">
    <name type="scientific">Cryptosporangium aurantiacum</name>
    <dbReference type="NCBI Taxonomy" id="134849"/>
    <lineage>
        <taxon>Bacteria</taxon>
        <taxon>Bacillati</taxon>
        <taxon>Actinomycetota</taxon>
        <taxon>Actinomycetes</taxon>
        <taxon>Cryptosporangiales</taxon>
        <taxon>Cryptosporangiaceae</taxon>
        <taxon>Cryptosporangium</taxon>
    </lineage>
</organism>
<proteinExistence type="predicted"/>
<keyword evidence="2" id="KW-1185">Reference proteome</keyword>
<dbReference type="AlphaFoldDB" id="A0A1M7PB41"/>
<protein>
    <recommendedName>
        <fullName evidence="3">Antibiotic biosynthesis monooxygenase</fullName>
    </recommendedName>
</protein>
<evidence type="ECO:0000313" key="2">
    <source>
        <dbReference type="Proteomes" id="UP000184440"/>
    </source>
</evidence>
<accession>A0A1M7PB41</accession>
<dbReference type="Proteomes" id="UP000184440">
    <property type="component" value="Unassembled WGS sequence"/>
</dbReference>
<sequence length="114" mass="12761">MTALSDIDRSPDVIARTWHGWAPHATAGDYERHYETAVSEHLRDVPGFCGARLLRRTDGADVEFTSIVYFADMASVHAFAGDDPSRAVVEPAARRALTRWDERVDHHEVAVMLD</sequence>
<dbReference type="STRING" id="134849.SAMN05443668_103150"/>
<gene>
    <name evidence="1" type="ORF">SAMN05443668_103150</name>
</gene>
<reference evidence="1 2" key="1">
    <citation type="submission" date="2016-11" db="EMBL/GenBank/DDBJ databases">
        <authorList>
            <person name="Jaros S."/>
            <person name="Januszkiewicz K."/>
            <person name="Wedrychowicz H."/>
        </authorList>
    </citation>
    <scope>NUCLEOTIDE SEQUENCE [LARGE SCALE GENOMIC DNA]</scope>
    <source>
        <strain evidence="1 2">DSM 46144</strain>
    </source>
</reference>